<feature type="domain" description="K Homology" evidence="3">
    <location>
        <begin position="48"/>
        <end position="92"/>
    </location>
</feature>
<dbReference type="Pfam" id="PF00013">
    <property type="entry name" value="KH_1"/>
    <property type="match status" value="1"/>
</dbReference>
<sequence length="136" mass="15311">MIIEGITVSFPKIGFSSSRVSFDMSFCAPAQQRLYEIVEDLEVIVIVECILPQEHLSAVLDTRGSKVQNIQRQFNVTIKLPDREKTEDANKVTKFGDAHADCLEAEFQANFETQRRTEKTSETADLQGSTRKTAKV</sequence>
<organism evidence="4 5">
    <name type="scientific">Nephila pilipes</name>
    <name type="common">Giant wood spider</name>
    <name type="synonym">Nephila maculata</name>
    <dbReference type="NCBI Taxonomy" id="299642"/>
    <lineage>
        <taxon>Eukaryota</taxon>
        <taxon>Metazoa</taxon>
        <taxon>Ecdysozoa</taxon>
        <taxon>Arthropoda</taxon>
        <taxon>Chelicerata</taxon>
        <taxon>Arachnida</taxon>
        <taxon>Araneae</taxon>
        <taxon>Araneomorphae</taxon>
        <taxon>Entelegynae</taxon>
        <taxon>Araneoidea</taxon>
        <taxon>Nephilidae</taxon>
        <taxon>Nephila</taxon>
    </lineage>
</organism>
<keyword evidence="5" id="KW-1185">Reference proteome</keyword>
<feature type="region of interest" description="Disordered" evidence="2">
    <location>
        <begin position="113"/>
        <end position="136"/>
    </location>
</feature>
<dbReference type="GO" id="GO:0003723">
    <property type="term" value="F:RNA binding"/>
    <property type="evidence" value="ECO:0007669"/>
    <property type="project" value="UniProtKB-UniRule"/>
</dbReference>
<reference evidence="4" key="1">
    <citation type="submission" date="2020-08" db="EMBL/GenBank/DDBJ databases">
        <title>Multicomponent nature underlies the extraordinary mechanical properties of spider dragline silk.</title>
        <authorList>
            <person name="Kono N."/>
            <person name="Nakamura H."/>
            <person name="Mori M."/>
            <person name="Yoshida Y."/>
            <person name="Ohtoshi R."/>
            <person name="Malay A.D."/>
            <person name="Moran D.A.P."/>
            <person name="Tomita M."/>
            <person name="Numata K."/>
            <person name="Arakawa K."/>
        </authorList>
    </citation>
    <scope>NUCLEOTIDE SEQUENCE</scope>
</reference>
<dbReference type="AlphaFoldDB" id="A0A8X6P0T5"/>
<evidence type="ECO:0000256" key="2">
    <source>
        <dbReference type="SAM" id="MobiDB-lite"/>
    </source>
</evidence>
<dbReference type="Gene3D" id="3.30.1370.10">
    <property type="entry name" value="K Homology domain, type 1"/>
    <property type="match status" value="1"/>
</dbReference>
<dbReference type="PROSITE" id="PS50084">
    <property type="entry name" value="KH_TYPE_1"/>
    <property type="match status" value="1"/>
</dbReference>
<dbReference type="Proteomes" id="UP000887013">
    <property type="component" value="Unassembled WGS sequence"/>
</dbReference>
<dbReference type="OrthoDB" id="5826393at2759"/>
<evidence type="ECO:0000313" key="5">
    <source>
        <dbReference type="Proteomes" id="UP000887013"/>
    </source>
</evidence>
<dbReference type="InterPro" id="IPR004088">
    <property type="entry name" value="KH_dom_type_1"/>
</dbReference>
<evidence type="ECO:0000259" key="3">
    <source>
        <dbReference type="Pfam" id="PF00013"/>
    </source>
</evidence>
<evidence type="ECO:0000256" key="1">
    <source>
        <dbReference type="PROSITE-ProRule" id="PRU00117"/>
    </source>
</evidence>
<dbReference type="EMBL" id="BMAW01110720">
    <property type="protein sequence ID" value="GFT44567.1"/>
    <property type="molecule type" value="Genomic_DNA"/>
</dbReference>
<dbReference type="GO" id="GO:0010468">
    <property type="term" value="P:regulation of gene expression"/>
    <property type="evidence" value="ECO:0007669"/>
    <property type="project" value="UniProtKB-ARBA"/>
</dbReference>
<feature type="compositionally biased region" description="Basic and acidic residues" evidence="2">
    <location>
        <begin position="113"/>
        <end position="122"/>
    </location>
</feature>
<evidence type="ECO:0000313" key="4">
    <source>
        <dbReference type="EMBL" id="GFT44567.1"/>
    </source>
</evidence>
<dbReference type="InterPro" id="IPR036612">
    <property type="entry name" value="KH_dom_type_1_sf"/>
</dbReference>
<comment type="caution">
    <text evidence="4">The sequence shown here is derived from an EMBL/GenBank/DDBJ whole genome shotgun (WGS) entry which is preliminary data.</text>
</comment>
<keyword evidence="1" id="KW-0694">RNA-binding</keyword>
<proteinExistence type="predicted"/>
<protein>
    <submittedName>
        <fullName evidence="4">Vigilin</fullName>
    </submittedName>
</protein>
<dbReference type="SUPFAM" id="SSF54791">
    <property type="entry name" value="Eukaryotic type KH-domain (KH-domain type I)"/>
    <property type="match status" value="1"/>
</dbReference>
<accession>A0A8X6P0T5</accession>
<name>A0A8X6P0T5_NEPPI</name>
<feature type="compositionally biased region" description="Polar residues" evidence="2">
    <location>
        <begin position="123"/>
        <end position="136"/>
    </location>
</feature>
<gene>
    <name evidence="4" type="primary">Hdlbp_1</name>
    <name evidence="4" type="ORF">NPIL_387901</name>
</gene>